<evidence type="ECO:0000256" key="1">
    <source>
        <dbReference type="SAM" id="MobiDB-lite"/>
    </source>
</evidence>
<sequence>MVCPSCGRQTSEGKFCTNCGAQLAVEEKNEGVTGQQHEQTPSQSDDAATANSGKTAKTRDLQEKIKTAGEDFGHFFTTLVKTPSEAKKANHTDTISGLTTIIIMALLLSVSYFVAFNSIPANFYGSISLIDGLILPFISFILLQLLIASLTFAGAKLAAQAFSFPDIIAKYGAYLIPFLLLYAAGLIFSILGIPVLAGLSIVISILGFLLFVPAFILLEQPSEGFDIIYVLLGLNIIIVLAFGFFSQSFVTSIVGNMMDTMFGGF</sequence>
<dbReference type="AlphaFoldDB" id="A0A1I1ZUX5"/>
<feature type="transmembrane region" description="Helical" evidence="2">
    <location>
        <begin position="197"/>
        <end position="218"/>
    </location>
</feature>
<keyword evidence="4" id="KW-1185">Reference proteome</keyword>
<proteinExistence type="predicted"/>
<feature type="transmembrane region" description="Helical" evidence="2">
    <location>
        <begin position="171"/>
        <end position="191"/>
    </location>
</feature>
<keyword evidence="2" id="KW-0472">Membrane</keyword>
<feature type="compositionally biased region" description="Polar residues" evidence="1">
    <location>
        <begin position="32"/>
        <end position="55"/>
    </location>
</feature>
<keyword evidence="2" id="KW-0812">Transmembrane</keyword>
<evidence type="ECO:0000313" key="4">
    <source>
        <dbReference type="Proteomes" id="UP000199474"/>
    </source>
</evidence>
<evidence type="ECO:0008006" key="5">
    <source>
        <dbReference type="Google" id="ProtNLM"/>
    </source>
</evidence>
<dbReference type="STRING" id="640948.SAMN05216238_11345"/>
<feature type="region of interest" description="Disordered" evidence="1">
    <location>
        <begin position="28"/>
        <end position="57"/>
    </location>
</feature>
<evidence type="ECO:0000313" key="3">
    <source>
        <dbReference type="EMBL" id="SFE34423.1"/>
    </source>
</evidence>
<dbReference type="OrthoDB" id="2448863at2"/>
<dbReference type="EMBL" id="FOMR01000013">
    <property type="protein sequence ID" value="SFE34423.1"/>
    <property type="molecule type" value="Genomic_DNA"/>
</dbReference>
<accession>A0A1I1ZUX5</accession>
<organism evidence="3 4">
    <name type="scientific">Lentibacillus persicus</name>
    <dbReference type="NCBI Taxonomy" id="640948"/>
    <lineage>
        <taxon>Bacteria</taxon>
        <taxon>Bacillati</taxon>
        <taxon>Bacillota</taxon>
        <taxon>Bacilli</taxon>
        <taxon>Bacillales</taxon>
        <taxon>Bacillaceae</taxon>
        <taxon>Lentibacillus</taxon>
    </lineage>
</organism>
<evidence type="ECO:0000256" key="2">
    <source>
        <dbReference type="SAM" id="Phobius"/>
    </source>
</evidence>
<reference evidence="4" key="1">
    <citation type="submission" date="2016-10" db="EMBL/GenBank/DDBJ databases">
        <authorList>
            <person name="Varghese N."/>
            <person name="Submissions S."/>
        </authorList>
    </citation>
    <scope>NUCLEOTIDE SEQUENCE [LARGE SCALE GENOMIC DNA]</scope>
    <source>
        <strain evidence="4">DSM 22530</strain>
    </source>
</reference>
<feature type="transmembrane region" description="Helical" evidence="2">
    <location>
        <begin position="134"/>
        <end position="159"/>
    </location>
</feature>
<name>A0A1I1ZUX5_9BACI</name>
<dbReference type="RefSeq" id="WP_090086972.1">
    <property type="nucleotide sequence ID" value="NZ_FOMR01000013.1"/>
</dbReference>
<keyword evidence="2" id="KW-1133">Transmembrane helix</keyword>
<dbReference type="Proteomes" id="UP000199474">
    <property type="component" value="Unassembled WGS sequence"/>
</dbReference>
<feature type="transmembrane region" description="Helical" evidence="2">
    <location>
        <begin position="95"/>
        <end position="114"/>
    </location>
</feature>
<gene>
    <name evidence="3" type="ORF">SAMN05216238_11345</name>
</gene>
<feature type="transmembrane region" description="Helical" evidence="2">
    <location>
        <begin position="227"/>
        <end position="250"/>
    </location>
</feature>
<protein>
    <recommendedName>
        <fullName evidence="5">Zinc-ribbon domain-containing protein</fullName>
    </recommendedName>
</protein>